<feature type="transmembrane region" description="Helical" evidence="6">
    <location>
        <begin position="556"/>
        <end position="578"/>
    </location>
</feature>
<keyword evidence="8" id="KW-1185">Reference proteome</keyword>
<dbReference type="AlphaFoldDB" id="A0AAV5QG35"/>
<dbReference type="GO" id="GO:0034755">
    <property type="term" value="P:iron ion transmembrane transport"/>
    <property type="evidence" value="ECO:0007669"/>
    <property type="project" value="TreeGrafter"/>
</dbReference>
<feature type="compositionally biased region" description="Low complexity" evidence="5">
    <location>
        <begin position="48"/>
        <end position="58"/>
    </location>
</feature>
<keyword evidence="3 6" id="KW-1133">Transmembrane helix</keyword>
<comment type="caution">
    <text evidence="7">The sequence shown here is derived from an EMBL/GenBank/DDBJ whole genome shotgun (WGS) entry which is preliminary data.</text>
</comment>
<feature type="transmembrane region" description="Helical" evidence="6">
    <location>
        <begin position="259"/>
        <end position="278"/>
    </location>
</feature>
<feature type="transmembrane region" description="Helical" evidence="6">
    <location>
        <begin position="70"/>
        <end position="88"/>
    </location>
</feature>
<dbReference type="InterPro" id="IPR001046">
    <property type="entry name" value="NRAMP_fam"/>
</dbReference>
<evidence type="ECO:0000256" key="2">
    <source>
        <dbReference type="ARBA" id="ARBA00022692"/>
    </source>
</evidence>
<feature type="transmembrane region" description="Helical" evidence="6">
    <location>
        <begin position="380"/>
        <end position="402"/>
    </location>
</feature>
<dbReference type="Pfam" id="PF01566">
    <property type="entry name" value="Nramp"/>
    <property type="match status" value="1"/>
</dbReference>
<dbReference type="PANTHER" id="PTHR11706:SF50">
    <property type="entry name" value="MANGANESE TRANSPORTER SMF2"/>
    <property type="match status" value="1"/>
</dbReference>
<dbReference type="RefSeq" id="XP_064850684.1">
    <property type="nucleotide sequence ID" value="XM_064994612.1"/>
</dbReference>
<gene>
    <name evidence="7" type="ORF">DASC09_010090</name>
</gene>
<feature type="transmembrane region" description="Helical" evidence="6">
    <location>
        <begin position="179"/>
        <end position="201"/>
    </location>
</feature>
<feature type="transmembrane region" description="Helical" evidence="6">
    <location>
        <begin position="213"/>
        <end position="239"/>
    </location>
</feature>
<dbReference type="GO" id="GO:0030026">
    <property type="term" value="P:intracellular manganese ion homeostasis"/>
    <property type="evidence" value="ECO:0007669"/>
    <property type="project" value="TreeGrafter"/>
</dbReference>
<feature type="compositionally biased region" description="Low complexity" evidence="5">
    <location>
        <begin position="9"/>
        <end position="21"/>
    </location>
</feature>
<dbReference type="GeneID" id="90071663"/>
<evidence type="ECO:0000256" key="5">
    <source>
        <dbReference type="SAM" id="MobiDB-lite"/>
    </source>
</evidence>
<reference evidence="7 8" key="1">
    <citation type="journal article" date="2023" name="Elife">
        <title>Identification of key yeast species and microbe-microbe interactions impacting larval growth of Drosophila in the wild.</title>
        <authorList>
            <person name="Mure A."/>
            <person name="Sugiura Y."/>
            <person name="Maeda R."/>
            <person name="Honda K."/>
            <person name="Sakurai N."/>
            <person name="Takahashi Y."/>
            <person name="Watada M."/>
            <person name="Katoh T."/>
            <person name="Gotoh A."/>
            <person name="Gotoh Y."/>
            <person name="Taniguchi I."/>
            <person name="Nakamura K."/>
            <person name="Hayashi T."/>
            <person name="Katayama T."/>
            <person name="Uemura T."/>
            <person name="Hattori Y."/>
        </authorList>
    </citation>
    <scope>NUCLEOTIDE SEQUENCE [LARGE SCALE GENOMIC DNA]</scope>
    <source>
        <strain evidence="7 8">SC-9</strain>
    </source>
</reference>
<feature type="transmembrane region" description="Helical" evidence="6">
    <location>
        <begin position="108"/>
        <end position="129"/>
    </location>
</feature>
<protein>
    <submittedName>
        <fullName evidence="7">Divalent metal ion transporter</fullName>
    </submittedName>
</protein>
<keyword evidence="4 6" id="KW-0472">Membrane</keyword>
<evidence type="ECO:0000313" key="7">
    <source>
        <dbReference type="EMBL" id="GMM33684.1"/>
    </source>
</evidence>
<dbReference type="GO" id="GO:0005886">
    <property type="term" value="C:plasma membrane"/>
    <property type="evidence" value="ECO:0007669"/>
    <property type="project" value="TreeGrafter"/>
</dbReference>
<accession>A0AAV5QG35</accession>
<dbReference type="GO" id="GO:0015086">
    <property type="term" value="F:cadmium ion transmembrane transporter activity"/>
    <property type="evidence" value="ECO:0007669"/>
    <property type="project" value="TreeGrafter"/>
</dbReference>
<feature type="transmembrane region" description="Helical" evidence="6">
    <location>
        <begin position="150"/>
        <end position="173"/>
    </location>
</feature>
<feature type="transmembrane region" description="Helical" evidence="6">
    <location>
        <begin position="329"/>
        <end position="352"/>
    </location>
</feature>
<dbReference type="GO" id="GO:0005384">
    <property type="term" value="F:manganese ion transmembrane transporter activity"/>
    <property type="evidence" value="ECO:0007669"/>
    <property type="project" value="TreeGrafter"/>
</dbReference>
<organism evidence="7 8">
    <name type="scientific">Saccharomycopsis crataegensis</name>
    <dbReference type="NCBI Taxonomy" id="43959"/>
    <lineage>
        <taxon>Eukaryota</taxon>
        <taxon>Fungi</taxon>
        <taxon>Dikarya</taxon>
        <taxon>Ascomycota</taxon>
        <taxon>Saccharomycotina</taxon>
        <taxon>Saccharomycetes</taxon>
        <taxon>Saccharomycopsidaceae</taxon>
        <taxon>Saccharomycopsis</taxon>
    </lineage>
</organism>
<feature type="transmembrane region" description="Helical" evidence="6">
    <location>
        <begin position="423"/>
        <end position="441"/>
    </location>
</feature>
<evidence type="ECO:0000256" key="6">
    <source>
        <dbReference type="SAM" id="Phobius"/>
    </source>
</evidence>
<dbReference type="NCBIfam" id="TIGR01197">
    <property type="entry name" value="nramp"/>
    <property type="match status" value="1"/>
</dbReference>
<feature type="region of interest" description="Disordered" evidence="5">
    <location>
        <begin position="39"/>
        <end position="58"/>
    </location>
</feature>
<proteinExistence type="inferred from homology"/>
<dbReference type="PANTHER" id="PTHR11706">
    <property type="entry name" value="SOLUTE CARRIER PROTEIN FAMILY 11 MEMBER"/>
    <property type="match status" value="1"/>
</dbReference>
<sequence length="584" mass="63670">MNDEDDITSPSLESDLDLLPSQQPKSVLPKAAAVLSSMASPYRPQGSPAPSLSLQASSSSPSRLANLVKVIKKYISFLGPGIMVSVSFMDPGNYSTSVTASKFQYKLLFSIFVANIMAIFLQSLCAKLGAVTGLDLAQNCKKHISKKWNLTLYVLTEVAIIATDLAEVIGTAISLNILFGIPLFLGVVLTIIDVLIVLMAYRPNGPMIIVRIFEAFVSCLVLGTVICFAVELVTISNNITVKEIINGFLPSKTVIENDGLYISLAILGATVMPHSLYLGSGLVQPRLKEYDIKMGNYSEEEHSEADPGKHYVPSIDAINETMGYTITELVVSLFTVALFVNSAILIIAAATFKDSNTQETENADLFTIYNLLSANLSRTAGTIFALALLFSGLSAGVVCTLAGQMVSEGFLDWTITPSLRRTITRSIAIVPCLVLSLLSGREGLSNILNFSQVVLSFLLPIVSAPLIYFTNSKRIMKVGIRKSSMYHQNHGSGNEIQLDCLNNPSSPGEVIEFDELDDDEGDQLLQNNPQQQQQQMIDEHEIVAYKDMSNGTITKMLSIIIWLFITILNFYLVFSLMMGKDIPL</sequence>
<evidence type="ECO:0000313" key="8">
    <source>
        <dbReference type="Proteomes" id="UP001360560"/>
    </source>
</evidence>
<evidence type="ECO:0000256" key="1">
    <source>
        <dbReference type="ARBA" id="ARBA00004141"/>
    </source>
</evidence>
<name>A0AAV5QG35_9ASCO</name>
<dbReference type="EMBL" id="BTFZ01000002">
    <property type="protein sequence ID" value="GMM33684.1"/>
    <property type="molecule type" value="Genomic_DNA"/>
</dbReference>
<feature type="region of interest" description="Disordered" evidence="5">
    <location>
        <begin position="1"/>
        <end position="23"/>
    </location>
</feature>
<evidence type="ECO:0000256" key="4">
    <source>
        <dbReference type="ARBA" id="ARBA00023136"/>
    </source>
</evidence>
<dbReference type="Proteomes" id="UP001360560">
    <property type="component" value="Unassembled WGS sequence"/>
</dbReference>
<evidence type="ECO:0000256" key="3">
    <source>
        <dbReference type="ARBA" id="ARBA00022989"/>
    </source>
</evidence>
<dbReference type="NCBIfam" id="NF037982">
    <property type="entry name" value="Nramp_1"/>
    <property type="match status" value="1"/>
</dbReference>
<feature type="transmembrane region" description="Helical" evidence="6">
    <location>
        <begin position="447"/>
        <end position="469"/>
    </location>
</feature>
<dbReference type="PRINTS" id="PR00447">
    <property type="entry name" value="NATRESASSCMP"/>
</dbReference>
<keyword evidence="2 6" id="KW-0812">Transmembrane</keyword>
<comment type="subcellular location">
    <subcellularLocation>
        <location evidence="1">Membrane</location>
        <topology evidence="1">Multi-pass membrane protein</topology>
    </subcellularLocation>
</comment>
<dbReference type="HAMAP" id="MF_00221">
    <property type="entry name" value="NRAMP"/>
    <property type="match status" value="1"/>
</dbReference>